<sequence>MAWTVELLDEDVLTALSALAPDIRASFERIVHLIEAHGLERMREPYVKHLEGSVWEMRMRGKDGIARAAYVTATGRRVVVVHVFAKKTQKTPRREIETALRRAKEVT</sequence>
<protein>
    <submittedName>
        <fullName evidence="1">Type II toxin-antitoxin system RelE/ParE family toxin</fullName>
    </submittedName>
</protein>
<accession>A0A5C4N773</accession>
<reference evidence="1 2" key="1">
    <citation type="submission" date="2019-06" db="EMBL/GenBank/DDBJ databases">
        <authorList>
            <person name="Jiang L."/>
        </authorList>
    </citation>
    <scope>NUCLEOTIDE SEQUENCE [LARGE SCALE GENOMIC DNA]</scope>
    <source>
        <strain evidence="1 2">YIM 48858</strain>
    </source>
</reference>
<evidence type="ECO:0000313" key="1">
    <source>
        <dbReference type="EMBL" id="TNC65789.1"/>
    </source>
</evidence>
<dbReference type="EMBL" id="VDFV01000036">
    <property type="protein sequence ID" value="TNC65789.1"/>
    <property type="molecule type" value="Genomic_DNA"/>
</dbReference>
<organism evidence="1 2">
    <name type="scientific">Rubellimicrobium roseum</name>
    <dbReference type="NCBI Taxonomy" id="687525"/>
    <lineage>
        <taxon>Bacteria</taxon>
        <taxon>Pseudomonadati</taxon>
        <taxon>Pseudomonadota</taxon>
        <taxon>Alphaproteobacteria</taxon>
        <taxon>Rhodobacterales</taxon>
        <taxon>Roseobacteraceae</taxon>
        <taxon>Rubellimicrobium</taxon>
    </lineage>
</organism>
<evidence type="ECO:0000313" key="2">
    <source>
        <dbReference type="Proteomes" id="UP000305709"/>
    </source>
</evidence>
<name>A0A5C4N773_9RHOB</name>
<dbReference type="InterPro" id="IPR009241">
    <property type="entry name" value="HigB-like"/>
</dbReference>
<dbReference type="OrthoDB" id="3233388at2"/>
<comment type="caution">
    <text evidence="1">The sequence shown here is derived from an EMBL/GenBank/DDBJ whole genome shotgun (WGS) entry which is preliminary data.</text>
</comment>
<dbReference type="AlphaFoldDB" id="A0A5C4N773"/>
<gene>
    <name evidence="1" type="ORF">FHG71_17225</name>
</gene>
<dbReference type="Proteomes" id="UP000305709">
    <property type="component" value="Unassembled WGS sequence"/>
</dbReference>
<dbReference type="Pfam" id="PF05973">
    <property type="entry name" value="Gp49"/>
    <property type="match status" value="1"/>
</dbReference>
<proteinExistence type="predicted"/>
<keyword evidence="2" id="KW-1185">Reference proteome</keyword>